<dbReference type="SUPFAM" id="SSF82861">
    <property type="entry name" value="Mechanosensitive channel protein MscS (YggB), transmembrane region"/>
    <property type="match status" value="1"/>
</dbReference>
<feature type="transmembrane region" description="Helical" evidence="7">
    <location>
        <begin position="60"/>
        <end position="87"/>
    </location>
</feature>
<organism evidence="10 11">
    <name type="scientific">Parvimonas micra</name>
    <dbReference type="NCBI Taxonomy" id="33033"/>
    <lineage>
        <taxon>Bacteria</taxon>
        <taxon>Bacillati</taxon>
        <taxon>Bacillota</taxon>
        <taxon>Tissierellia</taxon>
        <taxon>Tissierellales</taxon>
        <taxon>Peptoniphilaceae</taxon>
        <taxon>Parvimonas</taxon>
    </lineage>
</organism>
<dbReference type="GO" id="GO:0008381">
    <property type="term" value="F:mechanosensitive monoatomic ion channel activity"/>
    <property type="evidence" value="ECO:0007669"/>
    <property type="project" value="InterPro"/>
</dbReference>
<accession>A0A0B4S274</accession>
<feature type="transmembrane region" description="Helical" evidence="7">
    <location>
        <begin position="93"/>
        <end position="113"/>
    </location>
</feature>
<evidence type="ECO:0000259" key="8">
    <source>
        <dbReference type="Pfam" id="PF00924"/>
    </source>
</evidence>
<dbReference type="InterPro" id="IPR010920">
    <property type="entry name" value="LSM_dom_sf"/>
</dbReference>
<reference evidence="10 11" key="1">
    <citation type="submission" date="2014-10" db="EMBL/GenBank/DDBJ databases">
        <title>Complete genome sequence of Parvimonas micra KCOM 1535 (= ChDC B708).</title>
        <authorList>
            <person name="Kook J.-K."/>
            <person name="Park S.-N."/>
            <person name="Lim Y.K."/>
            <person name="Roh H."/>
        </authorList>
    </citation>
    <scope>NUCLEOTIDE SEQUENCE [LARGE SCALE GENOMIC DNA]</scope>
    <source>
        <strain evidence="11">KCOM 1535 / ChDC B708</strain>
    </source>
</reference>
<dbReference type="Pfam" id="PF00924">
    <property type="entry name" value="MS_channel_2nd"/>
    <property type="match status" value="1"/>
</dbReference>
<dbReference type="InterPro" id="IPR011014">
    <property type="entry name" value="MscS_channel_TM-2"/>
</dbReference>
<evidence type="ECO:0000256" key="6">
    <source>
        <dbReference type="ARBA" id="ARBA00023136"/>
    </source>
</evidence>
<name>A0A0B4S274_9FIRM</name>
<dbReference type="InterPro" id="IPR011066">
    <property type="entry name" value="MscS_channel_C_sf"/>
</dbReference>
<evidence type="ECO:0000313" key="10">
    <source>
        <dbReference type="EMBL" id="AIZ36927.1"/>
    </source>
</evidence>
<dbReference type="SUPFAM" id="SSF82689">
    <property type="entry name" value="Mechanosensitive channel protein MscS (YggB), C-terminal domain"/>
    <property type="match status" value="1"/>
</dbReference>
<evidence type="ECO:0000256" key="7">
    <source>
        <dbReference type="SAM" id="Phobius"/>
    </source>
</evidence>
<evidence type="ECO:0000259" key="9">
    <source>
        <dbReference type="Pfam" id="PF21088"/>
    </source>
</evidence>
<evidence type="ECO:0000256" key="3">
    <source>
        <dbReference type="ARBA" id="ARBA00022475"/>
    </source>
</evidence>
<keyword evidence="5 7" id="KW-1133">Transmembrane helix</keyword>
<dbReference type="STRING" id="33033.NW74_06045"/>
<dbReference type="EMBL" id="CP009761">
    <property type="protein sequence ID" value="AIZ36927.1"/>
    <property type="molecule type" value="Genomic_DNA"/>
</dbReference>
<dbReference type="InterPro" id="IPR045276">
    <property type="entry name" value="YbiO_bact"/>
</dbReference>
<dbReference type="SUPFAM" id="SSF50182">
    <property type="entry name" value="Sm-like ribonucleoproteins"/>
    <property type="match status" value="1"/>
</dbReference>
<comment type="subcellular location">
    <subcellularLocation>
        <location evidence="1">Cell membrane</location>
        <topology evidence="1">Multi-pass membrane protein</topology>
    </subcellularLocation>
</comment>
<evidence type="ECO:0000256" key="2">
    <source>
        <dbReference type="ARBA" id="ARBA00008017"/>
    </source>
</evidence>
<dbReference type="OrthoDB" id="9809206at2"/>
<sequence>MNNFFEKLIYSESIRSIIIKIILSIIVFFLAKIIIYIFTKALKNLVKTYKQNDFRNSQKVNSIVSISSSVLKYIIYFIVIVIILSIFDVNTLSLIATAGVGGIIIAFGVQSIIKDLFSGVFILLDDQYNIGDDVNINGISGNIMAINMRNTQIQGYDGSINTISNGSITTVTNFSKNNQRSVVTFCFPTDVDVEKVKKIINDFSPEFSKKYKSVIKDPVFFGVTETEKYYVKIAIAIWSKHSTQWQNEKNLREELYKKFKEKNIEFLKLEKGDKIV</sequence>
<dbReference type="Gene3D" id="2.30.30.60">
    <property type="match status" value="1"/>
</dbReference>
<keyword evidence="3" id="KW-1003">Cell membrane</keyword>
<dbReference type="InterPro" id="IPR049142">
    <property type="entry name" value="MS_channel_1st"/>
</dbReference>
<dbReference type="Proteomes" id="UP000031386">
    <property type="component" value="Chromosome"/>
</dbReference>
<comment type="similarity">
    <text evidence="2">Belongs to the MscS (TC 1.A.23) family.</text>
</comment>
<keyword evidence="4 7" id="KW-0812">Transmembrane</keyword>
<dbReference type="Gene3D" id="3.30.70.100">
    <property type="match status" value="1"/>
</dbReference>
<gene>
    <name evidence="10" type="ORF">NW74_06045</name>
</gene>
<dbReference type="RefSeq" id="WP_041954446.1">
    <property type="nucleotide sequence ID" value="NZ_CP009761.1"/>
</dbReference>
<dbReference type="InterPro" id="IPR023408">
    <property type="entry name" value="MscS_beta-dom_sf"/>
</dbReference>
<dbReference type="KEGG" id="pmic:NW74_06045"/>
<dbReference type="PANTHER" id="PTHR30460">
    <property type="entry name" value="MODERATE CONDUCTANCE MECHANOSENSITIVE CHANNEL YBIO"/>
    <property type="match status" value="1"/>
</dbReference>
<dbReference type="AlphaFoldDB" id="A0A0B4S274"/>
<evidence type="ECO:0000256" key="1">
    <source>
        <dbReference type="ARBA" id="ARBA00004651"/>
    </source>
</evidence>
<dbReference type="Gene3D" id="1.10.287.1260">
    <property type="match status" value="1"/>
</dbReference>
<feature type="domain" description="Mechanosensitive ion channel MscS" evidence="8">
    <location>
        <begin position="112"/>
        <end position="176"/>
    </location>
</feature>
<keyword evidence="11" id="KW-1185">Reference proteome</keyword>
<proteinExistence type="inferred from homology"/>
<evidence type="ECO:0000256" key="5">
    <source>
        <dbReference type="ARBA" id="ARBA00022989"/>
    </source>
</evidence>
<dbReference type="InterPro" id="IPR006685">
    <property type="entry name" value="MscS_channel_2nd"/>
</dbReference>
<protein>
    <submittedName>
        <fullName evidence="10">Transporter</fullName>
    </submittedName>
</protein>
<feature type="transmembrane region" description="Helical" evidence="7">
    <location>
        <begin position="17"/>
        <end position="39"/>
    </location>
</feature>
<dbReference type="PANTHER" id="PTHR30460:SF0">
    <property type="entry name" value="MODERATE CONDUCTANCE MECHANOSENSITIVE CHANNEL YBIO"/>
    <property type="match status" value="1"/>
</dbReference>
<dbReference type="Pfam" id="PF21088">
    <property type="entry name" value="MS_channel_1st"/>
    <property type="match status" value="1"/>
</dbReference>
<dbReference type="GO" id="GO:0005886">
    <property type="term" value="C:plasma membrane"/>
    <property type="evidence" value="ECO:0007669"/>
    <property type="project" value="UniProtKB-SubCell"/>
</dbReference>
<feature type="domain" description="Mechanosensitive ion channel transmembrane helices 2/3" evidence="9">
    <location>
        <begin position="70"/>
        <end position="110"/>
    </location>
</feature>
<keyword evidence="6 7" id="KW-0472">Membrane</keyword>
<evidence type="ECO:0000313" key="11">
    <source>
        <dbReference type="Proteomes" id="UP000031386"/>
    </source>
</evidence>
<evidence type="ECO:0000256" key="4">
    <source>
        <dbReference type="ARBA" id="ARBA00022692"/>
    </source>
</evidence>